<dbReference type="AlphaFoldDB" id="A0A9P5U8I0"/>
<gene>
    <name evidence="3" type="ORF">BDP27DRAFT_1264261</name>
</gene>
<comment type="caution">
    <text evidence="3">The sequence shown here is derived from an EMBL/GenBank/DDBJ whole genome shotgun (WGS) entry which is preliminary data.</text>
</comment>
<dbReference type="Proteomes" id="UP000772434">
    <property type="component" value="Unassembled WGS sequence"/>
</dbReference>
<feature type="domain" description="Phytase-like" evidence="2">
    <location>
        <begin position="182"/>
        <end position="406"/>
    </location>
</feature>
<dbReference type="EMBL" id="JADNRY010000045">
    <property type="protein sequence ID" value="KAF9070036.1"/>
    <property type="molecule type" value="Genomic_DNA"/>
</dbReference>
<evidence type="ECO:0000256" key="1">
    <source>
        <dbReference type="SAM" id="SignalP"/>
    </source>
</evidence>
<organism evidence="3 4">
    <name type="scientific">Rhodocollybia butyracea</name>
    <dbReference type="NCBI Taxonomy" id="206335"/>
    <lineage>
        <taxon>Eukaryota</taxon>
        <taxon>Fungi</taxon>
        <taxon>Dikarya</taxon>
        <taxon>Basidiomycota</taxon>
        <taxon>Agaricomycotina</taxon>
        <taxon>Agaricomycetes</taxon>
        <taxon>Agaricomycetidae</taxon>
        <taxon>Agaricales</taxon>
        <taxon>Marasmiineae</taxon>
        <taxon>Omphalotaceae</taxon>
        <taxon>Rhodocollybia</taxon>
    </lineage>
</organism>
<evidence type="ECO:0000313" key="3">
    <source>
        <dbReference type="EMBL" id="KAF9070036.1"/>
    </source>
</evidence>
<evidence type="ECO:0000259" key="2">
    <source>
        <dbReference type="Pfam" id="PF13449"/>
    </source>
</evidence>
<sequence length="520" mass="55551">MSFGLFSVGLAALSIFDSFQVAECSPHTHATRTSSASSSAVSVSLDGVTYVNKGLVAFGLIPSDAIDSLGDTLGGFGSAIAFKLGTWKPLGNGSYTGSLETHPDRGFNVISTIDYRARQHQIDFLLTPYTGSANLDFVTAQQTLQLTYIDTVVQFDRGGGNTSGLDALGVRPAESGFLIDPLTAPLADPVMPIANETYQHLTIDAEGLVAISDGTYWVSDEYGPYIYHYLANGTLIQTIQPPKAFLPFDANGNLNFTEAVDPTTGRGGNKGFEGLTLDPENNILYAMLQEALVQDGGSVKTTSRYTRMVAYDVSDPTVQRPPLVGEWIVPLPVSASKNTTRASSEVHFVSENIFFSLSRDGNGNGDGNTTDDTTSKYKQADLFSIAGATNIADSEFDDPANPVAPNGTLLDSVTPATYVSFINYIDDVQIARFGLHNGGEENSTLVNEKWESFALAPVDDPAFPNDYFLFTASDNDFLTENGTILGAPYNAGVNVDNQFFVFQVTLPSVSLAGLQKALGV</sequence>
<dbReference type="PANTHER" id="PTHR37957">
    <property type="entry name" value="BLR7070 PROTEIN"/>
    <property type="match status" value="1"/>
</dbReference>
<evidence type="ECO:0000313" key="4">
    <source>
        <dbReference type="Proteomes" id="UP000772434"/>
    </source>
</evidence>
<accession>A0A9P5U8I0</accession>
<dbReference type="InterPro" id="IPR027372">
    <property type="entry name" value="Phytase-like_dom"/>
</dbReference>
<dbReference type="PANTHER" id="PTHR37957:SF1">
    <property type="entry name" value="PHYTASE-LIKE DOMAIN-CONTAINING PROTEIN"/>
    <property type="match status" value="1"/>
</dbReference>
<keyword evidence="1" id="KW-0732">Signal</keyword>
<dbReference type="Pfam" id="PF13449">
    <property type="entry name" value="Phytase-like"/>
    <property type="match status" value="1"/>
</dbReference>
<proteinExistence type="predicted"/>
<keyword evidence="4" id="KW-1185">Reference proteome</keyword>
<dbReference type="OrthoDB" id="425936at2759"/>
<reference evidence="3" key="1">
    <citation type="submission" date="2020-11" db="EMBL/GenBank/DDBJ databases">
        <authorList>
            <consortium name="DOE Joint Genome Institute"/>
            <person name="Ahrendt S."/>
            <person name="Riley R."/>
            <person name="Andreopoulos W."/>
            <person name="Labutti K."/>
            <person name="Pangilinan J."/>
            <person name="Ruiz-Duenas F.J."/>
            <person name="Barrasa J.M."/>
            <person name="Sanchez-Garcia M."/>
            <person name="Camarero S."/>
            <person name="Miyauchi S."/>
            <person name="Serrano A."/>
            <person name="Linde D."/>
            <person name="Babiker R."/>
            <person name="Drula E."/>
            <person name="Ayuso-Fernandez I."/>
            <person name="Pacheco R."/>
            <person name="Padilla G."/>
            <person name="Ferreira P."/>
            <person name="Barriuso J."/>
            <person name="Kellner H."/>
            <person name="Castanera R."/>
            <person name="Alfaro M."/>
            <person name="Ramirez L."/>
            <person name="Pisabarro A.G."/>
            <person name="Kuo A."/>
            <person name="Tritt A."/>
            <person name="Lipzen A."/>
            <person name="He G."/>
            <person name="Yan M."/>
            <person name="Ng V."/>
            <person name="Cullen D."/>
            <person name="Martin F."/>
            <person name="Rosso M.-N."/>
            <person name="Henrissat B."/>
            <person name="Hibbett D."/>
            <person name="Martinez A.T."/>
            <person name="Grigoriev I.V."/>
        </authorList>
    </citation>
    <scope>NUCLEOTIDE SEQUENCE</scope>
    <source>
        <strain evidence="3">AH 40177</strain>
    </source>
</reference>
<feature type="signal peptide" evidence="1">
    <location>
        <begin position="1"/>
        <end position="24"/>
    </location>
</feature>
<feature type="chain" id="PRO_5040409894" evidence="1">
    <location>
        <begin position="25"/>
        <end position="520"/>
    </location>
</feature>
<protein>
    <submittedName>
        <fullName evidence="3">Esterase-like activity of phytase-domain-containing protein</fullName>
    </submittedName>
</protein>
<name>A0A9P5U8I0_9AGAR</name>